<accession>X1LEL1</accession>
<evidence type="ECO:0000313" key="1">
    <source>
        <dbReference type="EMBL" id="GAI04286.1"/>
    </source>
</evidence>
<dbReference type="EMBL" id="BARV01012476">
    <property type="protein sequence ID" value="GAI04286.1"/>
    <property type="molecule type" value="Genomic_DNA"/>
</dbReference>
<proteinExistence type="predicted"/>
<name>X1LEL1_9ZZZZ</name>
<protein>
    <submittedName>
        <fullName evidence="1">Uncharacterized protein</fullName>
    </submittedName>
</protein>
<organism evidence="1">
    <name type="scientific">marine sediment metagenome</name>
    <dbReference type="NCBI Taxonomy" id="412755"/>
    <lineage>
        <taxon>unclassified sequences</taxon>
        <taxon>metagenomes</taxon>
        <taxon>ecological metagenomes</taxon>
    </lineage>
</organism>
<reference evidence="1" key="1">
    <citation type="journal article" date="2014" name="Front. Microbiol.">
        <title>High frequency of phylogenetically diverse reductive dehalogenase-homologous genes in deep subseafloor sedimentary metagenomes.</title>
        <authorList>
            <person name="Kawai M."/>
            <person name="Futagami T."/>
            <person name="Toyoda A."/>
            <person name="Takaki Y."/>
            <person name="Nishi S."/>
            <person name="Hori S."/>
            <person name="Arai W."/>
            <person name="Tsubouchi T."/>
            <person name="Morono Y."/>
            <person name="Uchiyama I."/>
            <person name="Ito T."/>
            <person name="Fujiyama A."/>
            <person name="Inagaki F."/>
            <person name="Takami H."/>
        </authorList>
    </citation>
    <scope>NUCLEOTIDE SEQUENCE</scope>
    <source>
        <strain evidence="1">Expedition CK06-06</strain>
    </source>
</reference>
<gene>
    <name evidence="1" type="ORF">S06H3_23087</name>
</gene>
<sequence length="120" mass="14220">MKTRKLEELKKFKKIDSEVDEGKNLKFKIVELALSGLIECKRSASKNYIEIHSLIKDRKYRNAQRLLEKLLTKNLNESYEGRGALTQMLYDKQMSLEGEGIIRTLEETRYEIEFYLKLIE</sequence>
<comment type="caution">
    <text evidence="1">The sequence shown here is derived from an EMBL/GenBank/DDBJ whole genome shotgun (WGS) entry which is preliminary data.</text>
</comment>
<dbReference type="AlphaFoldDB" id="X1LEL1"/>